<reference evidence="2 3" key="1">
    <citation type="submission" date="2020-08" db="EMBL/GenBank/DDBJ databases">
        <title>The Agave Microbiome: Exploring the role of microbial communities in plant adaptations to desert environments.</title>
        <authorList>
            <person name="Partida-Martinez L.P."/>
        </authorList>
    </citation>
    <scope>NUCLEOTIDE SEQUENCE [LARGE SCALE GENOMIC DNA]</scope>
    <source>
        <strain evidence="2 3">AS3.13</strain>
    </source>
</reference>
<evidence type="ECO:0000313" key="3">
    <source>
        <dbReference type="Proteomes" id="UP000522313"/>
    </source>
</evidence>
<dbReference type="PROSITE" id="PS51644">
    <property type="entry name" value="HTH_OST"/>
    <property type="match status" value="1"/>
</dbReference>
<dbReference type="InterPro" id="IPR041966">
    <property type="entry name" value="LOTUS-like"/>
</dbReference>
<comment type="caution">
    <text evidence="2">The sequence shown here is derived from an EMBL/GenBank/DDBJ whole genome shotgun (WGS) entry which is preliminary data.</text>
</comment>
<feature type="domain" description="HTH OST-type" evidence="1">
    <location>
        <begin position="191"/>
        <end position="264"/>
    </location>
</feature>
<dbReference type="Pfam" id="PF12872">
    <property type="entry name" value="OST-HTH"/>
    <property type="match status" value="1"/>
</dbReference>
<dbReference type="Proteomes" id="UP000522313">
    <property type="component" value="Unassembled WGS sequence"/>
</dbReference>
<reference evidence="2 3" key="2">
    <citation type="submission" date="2020-08" db="EMBL/GenBank/DDBJ databases">
        <authorList>
            <person name="Partida-Martinez L."/>
            <person name="Huntemann M."/>
            <person name="Clum A."/>
            <person name="Wang J."/>
            <person name="Palaniappan K."/>
            <person name="Ritter S."/>
            <person name="Chen I.-M."/>
            <person name="Stamatis D."/>
            <person name="Reddy T."/>
            <person name="O'Malley R."/>
            <person name="Daum C."/>
            <person name="Shapiro N."/>
            <person name="Ivanova N."/>
            <person name="Kyrpides N."/>
            <person name="Woyke T."/>
        </authorList>
    </citation>
    <scope>NUCLEOTIDE SEQUENCE [LARGE SCALE GENOMIC DNA]</scope>
    <source>
        <strain evidence="2 3">AS3.13</strain>
    </source>
</reference>
<dbReference type="Gene3D" id="3.30.420.610">
    <property type="entry name" value="LOTUS domain-like"/>
    <property type="match status" value="1"/>
</dbReference>
<dbReference type="Gene3D" id="3.40.50.1010">
    <property type="entry name" value="5'-nuclease"/>
    <property type="match status" value="1"/>
</dbReference>
<dbReference type="InterPro" id="IPR021139">
    <property type="entry name" value="NYN"/>
</dbReference>
<dbReference type="InterPro" id="IPR025605">
    <property type="entry name" value="OST-HTH/LOTUS_dom"/>
</dbReference>
<name>A0A7X0JDZ1_9SPHN</name>
<dbReference type="Pfam" id="PF01936">
    <property type="entry name" value="NYN"/>
    <property type="match status" value="1"/>
</dbReference>
<dbReference type="GO" id="GO:0004540">
    <property type="term" value="F:RNA nuclease activity"/>
    <property type="evidence" value="ECO:0007669"/>
    <property type="project" value="InterPro"/>
</dbReference>
<evidence type="ECO:0000259" key="1">
    <source>
        <dbReference type="PROSITE" id="PS51644"/>
    </source>
</evidence>
<protein>
    <submittedName>
        <fullName evidence="2">Uncharacterized protein (TIGR00288 family)</fullName>
    </submittedName>
</protein>
<dbReference type="CDD" id="cd11297">
    <property type="entry name" value="PIN_LabA-like_N_1"/>
    <property type="match status" value="1"/>
</dbReference>
<dbReference type="PANTHER" id="PTHR35811">
    <property type="entry name" value="SLR1870 PROTEIN"/>
    <property type="match status" value="1"/>
</dbReference>
<dbReference type="PANTHER" id="PTHR35811:SF1">
    <property type="entry name" value="HTH OST-TYPE DOMAIN-CONTAINING PROTEIN"/>
    <property type="match status" value="1"/>
</dbReference>
<dbReference type="AlphaFoldDB" id="A0A7X0JDZ1"/>
<dbReference type="RefSeq" id="WP_184506851.1">
    <property type="nucleotide sequence ID" value="NZ_JACHBT010000015.1"/>
</dbReference>
<organism evidence="2 3">
    <name type="scientific">Sphingomonas endophytica</name>
    <dbReference type="NCBI Taxonomy" id="869719"/>
    <lineage>
        <taxon>Bacteria</taxon>
        <taxon>Pseudomonadati</taxon>
        <taxon>Pseudomonadota</taxon>
        <taxon>Alphaproteobacteria</taxon>
        <taxon>Sphingomonadales</taxon>
        <taxon>Sphingomonadaceae</taxon>
        <taxon>Sphingomonas</taxon>
    </lineage>
</organism>
<accession>A0A7X0JDZ1</accession>
<evidence type="ECO:0000313" key="2">
    <source>
        <dbReference type="EMBL" id="MBB6505866.1"/>
    </source>
</evidence>
<sequence>MAADDNPNRNIALLIDADNASWQALDPVLTALAEFGRVNVRRVYGNWSKEGLKGWRDMSVMHGIEPQQQFDLTRGKNATDMKMTIDAMDLLHRGRVDAFGIMSSDSDFMPLATRIRQDGLDVYGFGNSNTPAGFRNACTRFIDVNALMETTKPKRARRVEVPIGESVPPPIGVPASAAVSTPVPAATRPADDPELLQLLHDAYDSLKPDAKGFVRLSALGQRAANRSSFDVRNYGYKRLSDLVDAIGSIDVDRRDNHVLVRWKD</sequence>
<gene>
    <name evidence="2" type="ORF">F4693_002862</name>
</gene>
<proteinExistence type="predicted"/>
<dbReference type="EMBL" id="JACHBT010000015">
    <property type="protein sequence ID" value="MBB6505866.1"/>
    <property type="molecule type" value="Genomic_DNA"/>
</dbReference>
<dbReference type="CDD" id="cd10146">
    <property type="entry name" value="LabA_like_C"/>
    <property type="match status" value="1"/>
</dbReference>